<dbReference type="EMBL" id="JBAMIC010000001">
    <property type="protein sequence ID" value="KAK7114601.1"/>
    <property type="molecule type" value="Genomic_DNA"/>
</dbReference>
<organism evidence="6 7">
    <name type="scientific">Littorina saxatilis</name>
    <dbReference type="NCBI Taxonomy" id="31220"/>
    <lineage>
        <taxon>Eukaryota</taxon>
        <taxon>Metazoa</taxon>
        <taxon>Spiralia</taxon>
        <taxon>Lophotrochozoa</taxon>
        <taxon>Mollusca</taxon>
        <taxon>Gastropoda</taxon>
        <taxon>Caenogastropoda</taxon>
        <taxon>Littorinimorpha</taxon>
        <taxon>Littorinoidea</taxon>
        <taxon>Littorinidae</taxon>
        <taxon>Littorina</taxon>
    </lineage>
</organism>
<sequence>MSTKKKRNEKPVDTSQQRGLFINVRAGDHNKVKRFVKDRVVDVNEADHDDPRGVTAIILASELGDVEMVKLLMKAQPKAADVNAETVTGRRAIWWAAKIGNKELADQLLTDTTCEVNYIDRETGCSPLYRAILTNKADVVRAILHAGGDVNLRKLGLSKGAETPLIKSVQMDNIEICEMLINSLCEKNTKTDDGLTALHYAVAYRRYAICRLLLQEMVKIHARSNSGVTALTVAIEQHNPAMVKILIENGYRLDRPYRWGEMPIQQAIALHSQECAMTLAYWGCDLTQPAALKNSKKRKPFSAFYLAVNERLMSLARLLIDLHPWFLREEWLWEKDWPVSLYRRPLVRRWLKEQASTPRSLKSLCRSRIFRCLGLYAPHKAEQLPLPESLKRYLTFPEHIKDKFYEEIPLSQEGCPYDCEVACPLRTCPVVDISFSDDSDQDIEIW</sequence>
<evidence type="ECO:0000256" key="3">
    <source>
        <dbReference type="PROSITE-ProRule" id="PRU00023"/>
    </source>
</evidence>
<dbReference type="PROSITE" id="PS50297">
    <property type="entry name" value="ANK_REP_REGION"/>
    <property type="match status" value="2"/>
</dbReference>
<dbReference type="PANTHER" id="PTHR24198:SF165">
    <property type="entry name" value="ANKYRIN REPEAT-CONTAINING PROTEIN-RELATED"/>
    <property type="match status" value="1"/>
</dbReference>
<feature type="domain" description="SOCS box" evidence="5">
    <location>
        <begin position="341"/>
        <end position="394"/>
    </location>
</feature>
<dbReference type="Gene3D" id="1.25.40.20">
    <property type="entry name" value="Ankyrin repeat-containing domain"/>
    <property type="match status" value="2"/>
</dbReference>
<dbReference type="Pfam" id="PF12796">
    <property type="entry name" value="Ank_2"/>
    <property type="match status" value="2"/>
</dbReference>
<dbReference type="PROSITE" id="PS50088">
    <property type="entry name" value="ANK_REPEAT"/>
    <property type="match status" value="2"/>
</dbReference>
<dbReference type="CDD" id="cd03716">
    <property type="entry name" value="SOCS_ASB_like"/>
    <property type="match status" value="1"/>
</dbReference>
<dbReference type="AlphaFoldDB" id="A0AAN9GNS3"/>
<dbReference type="Gene3D" id="1.10.750.20">
    <property type="entry name" value="SOCS box"/>
    <property type="match status" value="1"/>
</dbReference>
<evidence type="ECO:0000313" key="6">
    <source>
        <dbReference type="EMBL" id="KAK7114601.1"/>
    </source>
</evidence>
<dbReference type="SMART" id="SM00969">
    <property type="entry name" value="SOCS_box"/>
    <property type="match status" value="1"/>
</dbReference>
<dbReference type="SMART" id="SM00248">
    <property type="entry name" value="ANK"/>
    <property type="match status" value="7"/>
</dbReference>
<dbReference type="SUPFAM" id="SSF48403">
    <property type="entry name" value="Ankyrin repeat"/>
    <property type="match status" value="1"/>
</dbReference>
<dbReference type="InterPro" id="IPR001496">
    <property type="entry name" value="SOCS_box"/>
</dbReference>
<keyword evidence="2 3" id="KW-0040">ANK repeat</keyword>
<dbReference type="InterPro" id="IPR002110">
    <property type="entry name" value="Ankyrin_rpt"/>
</dbReference>
<keyword evidence="1" id="KW-0677">Repeat</keyword>
<feature type="repeat" description="ANK" evidence="3">
    <location>
        <begin position="193"/>
        <end position="225"/>
    </location>
</feature>
<evidence type="ECO:0000313" key="7">
    <source>
        <dbReference type="Proteomes" id="UP001374579"/>
    </source>
</evidence>
<dbReference type="PANTHER" id="PTHR24198">
    <property type="entry name" value="ANKYRIN REPEAT AND PROTEIN KINASE DOMAIN-CONTAINING PROTEIN"/>
    <property type="match status" value="1"/>
</dbReference>
<dbReference type="SUPFAM" id="SSF158235">
    <property type="entry name" value="SOCS box-like"/>
    <property type="match status" value="1"/>
</dbReference>
<gene>
    <name evidence="6" type="ORF">V1264_000638</name>
</gene>
<dbReference type="InterPro" id="IPR036770">
    <property type="entry name" value="Ankyrin_rpt-contain_sf"/>
</dbReference>
<dbReference type="Pfam" id="PF07525">
    <property type="entry name" value="SOCS_box"/>
    <property type="match status" value="1"/>
</dbReference>
<keyword evidence="7" id="KW-1185">Reference proteome</keyword>
<dbReference type="FunFam" id="1.10.750.20:FF:000001">
    <property type="entry name" value="Ankyrin repeat and SOCS box containing 1"/>
    <property type="match status" value="1"/>
</dbReference>
<evidence type="ECO:0000259" key="5">
    <source>
        <dbReference type="PROSITE" id="PS50225"/>
    </source>
</evidence>
<feature type="region of interest" description="Disordered" evidence="4">
    <location>
        <begin position="1"/>
        <end position="20"/>
    </location>
</feature>
<proteinExistence type="predicted"/>
<comment type="caution">
    <text evidence="6">The sequence shown here is derived from an EMBL/GenBank/DDBJ whole genome shotgun (WGS) entry which is preliminary data.</text>
</comment>
<protein>
    <recommendedName>
        <fullName evidence="5">SOCS box domain-containing protein</fullName>
    </recommendedName>
</protein>
<dbReference type="PROSITE" id="PS50225">
    <property type="entry name" value="SOCS"/>
    <property type="match status" value="1"/>
</dbReference>
<name>A0AAN9GNS3_9CAEN</name>
<evidence type="ECO:0000256" key="4">
    <source>
        <dbReference type="SAM" id="MobiDB-lite"/>
    </source>
</evidence>
<dbReference type="Proteomes" id="UP001374579">
    <property type="component" value="Unassembled WGS sequence"/>
</dbReference>
<dbReference type="GO" id="GO:0035556">
    <property type="term" value="P:intracellular signal transduction"/>
    <property type="evidence" value="ECO:0007669"/>
    <property type="project" value="InterPro"/>
</dbReference>
<feature type="repeat" description="ANK" evidence="3">
    <location>
        <begin position="123"/>
        <end position="155"/>
    </location>
</feature>
<accession>A0AAN9GNS3</accession>
<reference evidence="6 7" key="1">
    <citation type="submission" date="2024-02" db="EMBL/GenBank/DDBJ databases">
        <title>Chromosome-scale genome assembly of the rough periwinkle Littorina saxatilis.</title>
        <authorList>
            <person name="De Jode A."/>
            <person name="Faria R."/>
            <person name="Formenti G."/>
            <person name="Sims Y."/>
            <person name="Smith T.P."/>
            <person name="Tracey A."/>
            <person name="Wood J.M.D."/>
            <person name="Zagrodzka Z.B."/>
            <person name="Johannesson K."/>
            <person name="Butlin R.K."/>
            <person name="Leder E.H."/>
        </authorList>
    </citation>
    <scope>NUCLEOTIDE SEQUENCE [LARGE SCALE GENOMIC DNA]</scope>
    <source>
        <strain evidence="6">Snail1</strain>
        <tissue evidence="6">Muscle</tissue>
    </source>
</reference>
<evidence type="ECO:0000256" key="1">
    <source>
        <dbReference type="ARBA" id="ARBA00022737"/>
    </source>
</evidence>
<evidence type="ECO:0000256" key="2">
    <source>
        <dbReference type="ARBA" id="ARBA00023043"/>
    </source>
</evidence>
<dbReference type="InterPro" id="IPR036036">
    <property type="entry name" value="SOCS_box-like_dom_sf"/>
</dbReference>